<organism evidence="21 22">
    <name type="scientific">Wenzhou Myotis davidii paramyxovirus 1</name>
    <dbReference type="NCBI Taxonomy" id="2928979"/>
    <lineage>
        <taxon>Viruses</taxon>
        <taxon>Riboviria</taxon>
        <taxon>Orthornavirae</taxon>
        <taxon>Negarnaviricota</taxon>
        <taxon>Haploviricotina</taxon>
        <taxon>Monjiviricetes</taxon>
        <taxon>Mononegavirales</taxon>
        <taxon>Paramyxoviridae</taxon>
        <taxon>Orthoparamyxovirinae</taxon>
        <taxon>Parajeilongvirus</taxon>
        <taxon>Parajeilongvirus wenzhouense</taxon>
    </lineage>
</organism>
<keyword evidence="12" id="KW-0735">Signal-anchor</keyword>
<keyword evidence="13 20" id="KW-1133">Transmembrane helix</keyword>
<dbReference type="SUPFAM" id="SSF50939">
    <property type="entry name" value="Sialidases"/>
    <property type="match status" value="1"/>
</dbReference>
<dbReference type="PIRSF" id="PIRSF001072">
    <property type="entry name" value="Hemagglut-neuramid_paramyxoV"/>
    <property type="match status" value="1"/>
</dbReference>
<feature type="compositionally biased region" description="Polar residues" evidence="19">
    <location>
        <begin position="1"/>
        <end position="14"/>
    </location>
</feature>
<evidence type="ECO:0000256" key="16">
    <source>
        <dbReference type="ARBA" id="ARBA00023296"/>
    </source>
</evidence>
<evidence type="ECO:0000256" key="12">
    <source>
        <dbReference type="ARBA" id="ARBA00022968"/>
    </source>
</evidence>
<feature type="disulfide bond" evidence="17">
    <location>
        <begin position="258"/>
        <end position="271"/>
    </location>
</feature>
<keyword evidence="6" id="KW-0945">Host-virus interaction</keyword>
<evidence type="ECO:0000256" key="6">
    <source>
        <dbReference type="ARBA" id="ARBA00022581"/>
    </source>
</evidence>
<name>A0A8T9KP89_9MONO</name>
<keyword evidence="5 18" id="KW-0348">Hemagglutinin</keyword>
<dbReference type="InterPro" id="IPR016285">
    <property type="entry name" value="Hemagglutn-neuramid"/>
</dbReference>
<accession>A0A8T9KP89</accession>
<feature type="transmembrane region" description="Helical" evidence="20">
    <location>
        <begin position="31"/>
        <end position="53"/>
    </location>
</feature>
<sequence>MSSTKSAYFNNPQKDNSEKKETNPNQNPNRISQYGTLITSTLSLVSIIVLLVLNMTSLIKLYKDQSQPDICKQYFHTIANTITSVNQDIVSDIKPKMNLVSSATSYMLPNMLTTLETNIINEISRSCDGDGNTTTGPCTVGPQMFHSVNFALINYDVTDQCVEDGGIIKVASNTSFVNYPSFIPQATTPGGCVRIPSFSLSNTIFSYTHNVILSGCADDGNSYQTWILGYIGTSYDNKPEPRPSHIWDMGSLMNRKSCSTAAGRDYAWLVCSISTQSERDDYKNEGIQKMTIAYQDIRGVRKEWVYSEDQIDIDRTYAALYPSVGSGIVVKGKVYFLLYGGLMERYPGNSYCKPNGCASYNQAQCNKYDQDPWFYDRQLVNALMIFDDNAEAKPTLRVVTIPPTTNWMGAEGRLMYDSINERAIIYTRSTGWHARLQLGHLQLASPYQITWVPYNSVSRPGVGNCNSGSVCPERCLTGIYTDAYPITSDLRLVITSILNDRTVRKNPRVESATPDQVTGYVDIYPGDQDAAYTSTTCFTFGNSIWCLSIIEIPYGSAINFSPIPFLYELETKCPRQTWWSTVKRSKYIKLLTPFITGKTKPVESTDGLVTTPPPLVTTAPSWTLS</sequence>
<evidence type="ECO:0000313" key="21">
    <source>
        <dbReference type="EMBL" id="UOL48947.1"/>
    </source>
</evidence>
<evidence type="ECO:0000256" key="10">
    <source>
        <dbReference type="ARBA" id="ARBA00022870"/>
    </source>
</evidence>
<evidence type="ECO:0000256" key="14">
    <source>
        <dbReference type="ARBA" id="ARBA00023136"/>
    </source>
</evidence>
<evidence type="ECO:0000256" key="4">
    <source>
        <dbReference type="ARBA" id="ARBA00022511"/>
    </source>
</evidence>
<evidence type="ECO:0000256" key="18">
    <source>
        <dbReference type="RuleBase" id="RU004216"/>
    </source>
</evidence>
<dbReference type="Gene3D" id="2.120.10.10">
    <property type="match status" value="1"/>
</dbReference>
<keyword evidence="7 20" id="KW-0812">Transmembrane</keyword>
<evidence type="ECO:0000256" key="1">
    <source>
        <dbReference type="ARBA" id="ARBA00004208"/>
    </source>
</evidence>
<evidence type="ECO:0000256" key="20">
    <source>
        <dbReference type="SAM" id="Phobius"/>
    </source>
</evidence>
<evidence type="ECO:0000256" key="2">
    <source>
        <dbReference type="ARBA" id="ARBA00004336"/>
    </source>
</evidence>
<evidence type="ECO:0000256" key="9">
    <source>
        <dbReference type="ARBA" id="ARBA00022844"/>
    </source>
</evidence>
<dbReference type="Proteomes" id="UP001256059">
    <property type="component" value="Segment"/>
</dbReference>
<feature type="disulfide bond" evidence="17">
    <location>
        <begin position="465"/>
        <end position="475"/>
    </location>
</feature>
<keyword evidence="15" id="KW-0325">Glycoprotein</keyword>
<evidence type="ECO:0000256" key="15">
    <source>
        <dbReference type="ARBA" id="ARBA00023180"/>
    </source>
</evidence>
<dbReference type="InterPro" id="IPR000665">
    <property type="entry name" value="Hemagglutn/HN"/>
</dbReference>
<evidence type="ECO:0000256" key="3">
    <source>
        <dbReference type="ARBA" id="ARBA00007701"/>
    </source>
</evidence>
<keyword evidence="11 18" id="KW-0261">Viral envelope protein</keyword>
<dbReference type="GO" id="GO:0046789">
    <property type="term" value="F:host cell surface receptor binding"/>
    <property type="evidence" value="ECO:0007669"/>
    <property type="project" value="InterPro"/>
</dbReference>
<evidence type="ECO:0000256" key="7">
    <source>
        <dbReference type="ARBA" id="ARBA00022692"/>
    </source>
</evidence>
<feature type="disulfide bond" evidence="17">
    <location>
        <begin position="192"/>
        <end position="216"/>
    </location>
</feature>
<dbReference type="EMBL" id="OM030335">
    <property type="protein sequence ID" value="UOL48947.1"/>
    <property type="molecule type" value="Viral_cRNA"/>
</dbReference>
<evidence type="ECO:0000256" key="19">
    <source>
        <dbReference type="SAM" id="MobiDB-lite"/>
    </source>
</evidence>
<evidence type="ECO:0000256" key="8">
    <source>
        <dbReference type="ARBA" id="ARBA00022804"/>
    </source>
</evidence>
<evidence type="ECO:0000256" key="13">
    <source>
        <dbReference type="ARBA" id="ARBA00022989"/>
    </source>
</evidence>
<evidence type="ECO:0000313" key="22">
    <source>
        <dbReference type="Proteomes" id="UP001256059"/>
    </source>
</evidence>
<dbReference type="GO" id="GO:0019062">
    <property type="term" value="P:virion attachment to host cell"/>
    <property type="evidence" value="ECO:0007669"/>
    <property type="project" value="UniProtKB-KW"/>
</dbReference>
<reference evidence="21" key="1">
    <citation type="submission" date="2021-12" db="EMBL/GenBank/DDBJ databases">
        <authorList>
            <person name="Tan Z.-Z."/>
            <person name="Pan Y.-F."/>
            <person name="Zhang Y.-Z."/>
        </authorList>
    </citation>
    <scope>NUCLEOTIDE SEQUENCE</scope>
    <source>
        <strain evidence="21">YJB_DaWei</strain>
    </source>
</reference>
<keyword evidence="22" id="KW-1185">Reference proteome</keyword>
<dbReference type="GO" id="GO:0019031">
    <property type="term" value="C:viral envelope"/>
    <property type="evidence" value="ECO:0007669"/>
    <property type="project" value="UniProtKB-KW"/>
</dbReference>
<dbReference type="GO" id="GO:0046718">
    <property type="term" value="P:symbiont entry into host cell"/>
    <property type="evidence" value="ECO:0007669"/>
    <property type="project" value="UniProtKB-KW"/>
</dbReference>
<comment type="subcellular location">
    <subcellularLocation>
        <location evidence="2">Host cell membrane</location>
        <topology evidence="2">Single-pass type II membrane protein</topology>
    </subcellularLocation>
    <subcellularLocation>
        <location evidence="1">Virion membrane</location>
        <topology evidence="1">Single-pass type II membrane protein</topology>
    </subcellularLocation>
</comment>
<keyword evidence="16" id="KW-1160">Virus entry into host cell</keyword>
<keyword evidence="4" id="KW-1032">Host cell membrane</keyword>
<dbReference type="Pfam" id="PF00423">
    <property type="entry name" value="HN"/>
    <property type="match status" value="1"/>
</dbReference>
<dbReference type="GO" id="GO:0004308">
    <property type="term" value="F:exo-alpha-sialidase activity"/>
    <property type="evidence" value="ECO:0007669"/>
    <property type="project" value="InterPro"/>
</dbReference>
<keyword evidence="9" id="KW-0946">Virion</keyword>
<dbReference type="InterPro" id="IPR036278">
    <property type="entry name" value="Sialidase_sf"/>
</dbReference>
<proteinExistence type="inferred from homology"/>
<keyword evidence="14 20" id="KW-0472">Membrane</keyword>
<keyword evidence="17" id="KW-1015">Disulfide bond</keyword>
<evidence type="ECO:0000256" key="11">
    <source>
        <dbReference type="ARBA" id="ARBA00022879"/>
    </source>
</evidence>
<feature type="region of interest" description="Disordered" evidence="19">
    <location>
        <begin position="1"/>
        <end position="28"/>
    </location>
</feature>
<keyword evidence="10" id="KW-1043">Host membrane</keyword>
<evidence type="ECO:0000256" key="17">
    <source>
        <dbReference type="PIRSR" id="PIRSR001072-2"/>
    </source>
</evidence>
<feature type="disulfide bond" evidence="17">
    <location>
        <begin position="537"/>
        <end position="546"/>
    </location>
</feature>
<keyword evidence="8" id="KW-1161">Viral attachment to host cell</keyword>
<dbReference type="GO" id="GO:0055036">
    <property type="term" value="C:virion membrane"/>
    <property type="evidence" value="ECO:0007669"/>
    <property type="project" value="UniProtKB-SubCell"/>
</dbReference>
<evidence type="ECO:0000256" key="5">
    <source>
        <dbReference type="ARBA" id="ARBA00022546"/>
    </source>
</evidence>
<dbReference type="GO" id="GO:0020002">
    <property type="term" value="C:host cell plasma membrane"/>
    <property type="evidence" value="ECO:0007669"/>
    <property type="project" value="UniProtKB-SubCell"/>
</dbReference>
<protein>
    <submittedName>
        <fullName evidence="21">Attachment glycoprotein</fullName>
    </submittedName>
</protein>
<comment type="similarity">
    <text evidence="3 18">Belongs to the paramyxoviruses hemagglutinin-neuraminidase family.</text>
</comment>